<name>A0A1J4S250_9BACT</name>
<dbReference type="GO" id="GO:0005524">
    <property type="term" value="F:ATP binding"/>
    <property type="evidence" value="ECO:0007669"/>
    <property type="project" value="UniProtKB-KW"/>
</dbReference>
<organism evidence="5 6">
    <name type="scientific">Candidatus Collierbacteria bacterium CG1_02_44_10</name>
    <dbReference type="NCBI Taxonomy" id="1805087"/>
    <lineage>
        <taxon>Bacteria</taxon>
        <taxon>Candidatus Collieribacteriota</taxon>
    </lineage>
</organism>
<dbReference type="InterPro" id="IPR051451">
    <property type="entry name" value="PhoH2-like"/>
</dbReference>
<dbReference type="PANTHER" id="PTHR30473:SF2">
    <property type="entry name" value="PIN DOMAIN-CONTAINING PROTEIN"/>
    <property type="match status" value="1"/>
</dbReference>
<dbReference type="Proteomes" id="UP000182345">
    <property type="component" value="Unassembled WGS sequence"/>
</dbReference>
<dbReference type="InterPro" id="IPR003714">
    <property type="entry name" value="PhoH"/>
</dbReference>
<gene>
    <name evidence="5" type="ORF">AUJ42_00455</name>
</gene>
<dbReference type="SUPFAM" id="SSF52540">
    <property type="entry name" value="P-loop containing nucleoside triphosphate hydrolases"/>
    <property type="match status" value="1"/>
</dbReference>
<evidence type="ECO:0000313" key="6">
    <source>
        <dbReference type="Proteomes" id="UP000182345"/>
    </source>
</evidence>
<evidence type="ECO:0008006" key="7">
    <source>
        <dbReference type="Google" id="ProtNLM"/>
    </source>
</evidence>
<dbReference type="PANTHER" id="PTHR30473">
    <property type="entry name" value="PROTEIN PHOH"/>
    <property type="match status" value="1"/>
</dbReference>
<sequence>ILVAMAQQEKHLRHKVTIITKDANLDLTADACGVNAEDYGSDRVLEKIDELYSGYYEFNLPSGFEHFLTELHLHKQLPVLGTIFASECEALYPNTCCRFLAANGTTSALAILKKNNGNSVFQVVDKKKLPAKNQIRPKNDEQCLFSGLLADPELSLVTCAGKAGTGKTLLSLLSCYTQIDHGFDRLVIYRPISNVGRDIGFLPGDMREKFSPYTLPIFDNFGLIFGDNCGSDDTKVAKGKTKLLDDLIERGVIEIAPFTFIRGRSLNRCLILVDEAQNMTPHEAKTLITRVGFNSKMVLVGDPYQIDNPHLDSLSNGLSYVIEHFKGQPIFGHITLTKGERSPLAELASNIL</sequence>
<keyword evidence="1" id="KW-0547">Nucleotide-binding</keyword>
<dbReference type="InterPro" id="IPR002716">
    <property type="entry name" value="PIN_dom"/>
</dbReference>
<dbReference type="AlphaFoldDB" id="A0A1J4S250"/>
<keyword evidence="2" id="KW-0067">ATP-binding</keyword>
<feature type="domain" description="PIN" evidence="4">
    <location>
        <begin position="3"/>
        <end position="39"/>
    </location>
</feature>
<dbReference type="Pfam" id="PF02562">
    <property type="entry name" value="PhoH"/>
    <property type="match status" value="1"/>
</dbReference>
<proteinExistence type="predicted"/>
<evidence type="ECO:0000256" key="1">
    <source>
        <dbReference type="ARBA" id="ARBA00022741"/>
    </source>
</evidence>
<feature type="non-terminal residue" evidence="5">
    <location>
        <position position="1"/>
    </location>
</feature>
<evidence type="ECO:0000256" key="2">
    <source>
        <dbReference type="ARBA" id="ARBA00022840"/>
    </source>
</evidence>
<feature type="domain" description="PhoH-like protein" evidence="3">
    <location>
        <begin position="134"/>
        <end position="339"/>
    </location>
</feature>
<evidence type="ECO:0000313" key="5">
    <source>
        <dbReference type="EMBL" id="OIN92357.1"/>
    </source>
</evidence>
<accession>A0A1J4S250</accession>
<dbReference type="Pfam" id="PF13638">
    <property type="entry name" value="PIN_4"/>
    <property type="match status" value="1"/>
</dbReference>
<evidence type="ECO:0000259" key="4">
    <source>
        <dbReference type="Pfam" id="PF13638"/>
    </source>
</evidence>
<protein>
    <recommendedName>
        <fullName evidence="7">PhoH-like protein domain-containing protein</fullName>
    </recommendedName>
</protein>
<dbReference type="Gene3D" id="3.40.50.300">
    <property type="entry name" value="P-loop containing nucleotide triphosphate hydrolases"/>
    <property type="match status" value="1"/>
</dbReference>
<dbReference type="GO" id="GO:0005829">
    <property type="term" value="C:cytosol"/>
    <property type="evidence" value="ECO:0007669"/>
    <property type="project" value="TreeGrafter"/>
</dbReference>
<comment type="caution">
    <text evidence="5">The sequence shown here is derived from an EMBL/GenBank/DDBJ whole genome shotgun (WGS) entry which is preliminary data.</text>
</comment>
<dbReference type="InterPro" id="IPR027417">
    <property type="entry name" value="P-loop_NTPase"/>
</dbReference>
<reference evidence="5 6" key="1">
    <citation type="journal article" date="2016" name="Environ. Microbiol.">
        <title>Genomic resolution of a cold subsurface aquifer community provides metabolic insights for novel microbes adapted to high CO concentrations.</title>
        <authorList>
            <person name="Probst A.J."/>
            <person name="Castelle C.J."/>
            <person name="Singh A."/>
            <person name="Brown C.T."/>
            <person name="Anantharaman K."/>
            <person name="Sharon I."/>
            <person name="Hug L.A."/>
            <person name="Burstein D."/>
            <person name="Emerson J.B."/>
            <person name="Thomas B.C."/>
            <person name="Banfield J.F."/>
        </authorList>
    </citation>
    <scope>NUCLEOTIDE SEQUENCE [LARGE SCALE GENOMIC DNA]</scope>
    <source>
        <strain evidence="5">CG1_02_44_10</strain>
    </source>
</reference>
<dbReference type="EMBL" id="MNUK01000015">
    <property type="protein sequence ID" value="OIN92357.1"/>
    <property type="molecule type" value="Genomic_DNA"/>
</dbReference>
<evidence type="ECO:0000259" key="3">
    <source>
        <dbReference type="Pfam" id="PF02562"/>
    </source>
</evidence>